<feature type="compositionally biased region" description="Basic and acidic residues" evidence="9">
    <location>
        <begin position="489"/>
        <end position="505"/>
    </location>
</feature>
<dbReference type="InterPro" id="IPR027417">
    <property type="entry name" value="P-loop_NTPase"/>
</dbReference>
<dbReference type="Proteomes" id="UP000541610">
    <property type="component" value="Unassembled WGS sequence"/>
</dbReference>
<dbReference type="CDD" id="cd03263">
    <property type="entry name" value="ABC_subfamily_A"/>
    <property type="match status" value="2"/>
</dbReference>
<dbReference type="FunFam" id="3.40.50.300:FF:000335">
    <property type="entry name" value="ATP binding cassette subfamily A member 5"/>
    <property type="match status" value="1"/>
</dbReference>
<comment type="similarity">
    <text evidence="2">Belongs to the ABC transporter superfamily. ABCA family.</text>
</comment>
<dbReference type="GO" id="GO:0005319">
    <property type="term" value="F:lipid transporter activity"/>
    <property type="evidence" value="ECO:0007669"/>
    <property type="project" value="TreeGrafter"/>
</dbReference>
<feature type="transmembrane region" description="Helical" evidence="10">
    <location>
        <begin position="365"/>
        <end position="383"/>
    </location>
</feature>
<keyword evidence="6" id="KW-0067">ATP-binding</keyword>
<proteinExistence type="inferred from homology"/>
<evidence type="ECO:0000256" key="10">
    <source>
        <dbReference type="SAM" id="Phobius"/>
    </source>
</evidence>
<reference evidence="12 13" key="1">
    <citation type="submission" date="2020-04" db="EMBL/GenBank/DDBJ databases">
        <title>Perkinsus olseni comparative genomics.</title>
        <authorList>
            <person name="Bogema D.R."/>
        </authorList>
    </citation>
    <scope>NUCLEOTIDE SEQUENCE [LARGE SCALE GENOMIC DNA]</scope>
    <source>
        <strain evidence="12">00978-12</strain>
    </source>
</reference>
<evidence type="ECO:0000313" key="12">
    <source>
        <dbReference type="EMBL" id="KAF4694858.1"/>
    </source>
</evidence>
<keyword evidence="8 10" id="KW-0472">Membrane</keyword>
<dbReference type="PROSITE" id="PS00211">
    <property type="entry name" value="ABC_TRANSPORTER_1"/>
    <property type="match status" value="2"/>
</dbReference>
<dbReference type="Pfam" id="PF12698">
    <property type="entry name" value="ABC2_membrane_3"/>
    <property type="match status" value="2"/>
</dbReference>
<evidence type="ECO:0000256" key="6">
    <source>
        <dbReference type="ARBA" id="ARBA00022840"/>
    </source>
</evidence>
<name>A0A7J6PF93_PEROL</name>
<feature type="transmembrane region" description="Helical" evidence="10">
    <location>
        <begin position="307"/>
        <end position="329"/>
    </location>
</feature>
<dbReference type="InterPro" id="IPR026082">
    <property type="entry name" value="ABCA"/>
</dbReference>
<dbReference type="FunFam" id="3.40.50.300:FF:000933">
    <property type="entry name" value="ABC transporter A family member 7"/>
    <property type="match status" value="1"/>
</dbReference>
<evidence type="ECO:0000256" key="4">
    <source>
        <dbReference type="ARBA" id="ARBA00022692"/>
    </source>
</evidence>
<feature type="transmembrane region" description="Helical" evidence="10">
    <location>
        <begin position="37"/>
        <end position="56"/>
    </location>
</feature>
<feature type="transmembrane region" description="Helical" evidence="10">
    <location>
        <begin position="428"/>
        <end position="450"/>
    </location>
</feature>
<dbReference type="GO" id="GO:0016020">
    <property type="term" value="C:membrane"/>
    <property type="evidence" value="ECO:0007669"/>
    <property type="project" value="UniProtKB-SubCell"/>
</dbReference>
<feature type="transmembrane region" description="Helical" evidence="10">
    <location>
        <begin position="1073"/>
        <end position="1099"/>
    </location>
</feature>
<keyword evidence="3" id="KW-0813">Transport</keyword>
<dbReference type="InterPro" id="IPR013525">
    <property type="entry name" value="ABC2_TM"/>
</dbReference>
<evidence type="ECO:0000256" key="1">
    <source>
        <dbReference type="ARBA" id="ARBA00004141"/>
    </source>
</evidence>
<evidence type="ECO:0000259" key="11">
    <source>
        <dbReference type="PROSITE" id="PS50893"/>
    </source>
</evidence>
<dbReference type="InterPro" id="IPR003439">
    <property type="entry name" value="ABC_transporter-like_ATP-bd"/>
</dbReference>
<dbReference type="SMART" id="SM00382">
    <property type="entry name" value="AAA"/>
    <property type="match status" value="2"/>
</dbReference>
<dbReference type="InterPro" id="IPR017871">
    <property type="entry name" value="ABC_transporter-like_CS"/>
</dbReference>
<evidence type="ECO:0000256" key="5">
    <source>
        <dbReference type="ARBA" id="ARBA00022741"/>
    </source>
</evidence>
<evidence type="ECO:0000256" key="8">
    <source>
        <dbReference type="ARBA" id="ARBA00023136"/>
    </source>
</evidence>
<evidence type="ECO:0000256" key="7">
    <source>
        <dbReference type="ARBA" id="ARBA00022989"/>
    </source>
</evidence>
<dbReference type="PANTHER" id="PTHR19229:SF250">
    <property type="entry name" value="ABC TRANSPORTER DOMAIN-CONTAINING PROTEIN-RELATED"/>
    <property type="match status" value="1"/>
</dbReference>
<dbReference type="PANTHER" id="PTHR19229">
    <property type="entry name" value="ATP-BINDING CASSETTE TRANSPORTER SUBFAMILY A ABCA"/>
    <property type="match status" value="1"/>
</dbReference>
<protein>
    <recommendedName>
        <fullName evidence="11">ABC transporter domain-containing protein</fullName>
    </recommendedName>
</protein>
<dbReference type="EMBL" id="JABANP010000027">
    <property type="protein sequence ID" value="KAF4694858.1"/>
    <property type="molecule type" value="Genomic_DNA"/>
</dbReference>
<keyword evidence="4 10" id="KW-0812">Transmembrane</keyword>
<organism evidence="12 13">
    <name type="scientific">Perkinsus olseni</name>
    <name type="common">Perkinsus atlanticus</name>
    <dbReference type="NCBI Taxonomy" id="32597"/>
    <lineage>
        <taxon>Eukaryota</taxon>
        <taxon>Sar</taxon>
        <taxon>Alveolata</taxon>
        <taxon>Perkinsozoa</taxon>
        <taxon>Perkinsea</taxon>
        <taxon>Perkinsida</taxon>
        <taxon>Perkinsidae</taxon>
        <taxon>Perkinsus</taxon>
    </lineage>
</organism>
<feature type="transmembrane region" description="Helical" evidence="10">
    <location>
        <begin position="1143"/>
        <end position="1166"/>
    </location>
</feature>
<feature type="domain" description="ABC transporter" evidence="11">
    <location>
        <begin position="524"/>
        <end position="750"/>
    </location>
</feature>
<evidence type="ECO:0000256" key="2">
    <source>
        <dbReference type="ARBA" id="ARBA00008869"/>
    </source>
</evidence>
<dbReference type="OrthoDB" id="10255969at2759"/>
<dbReference type="GO" id="GO:0140359">
    <property type="term" value="F:ABC-type transporter activity"/>
    <property type="evidence" value="ECO:0007669"/>
    <property type="project" value="InterPro"/>
</dbReference>
<feature type="region of interest" description="Disordered" evidence="9">
    <location>
        <begin position="484"/>
        <end position="505"/>
    </location>
</feature>
<feature type="transmembrane region" description="Helical" evidence="10">
    <location>
        <begin position="1033"/>
        <end position="1053"/>
    </location>
</feature>
<dbReference type="Gene3D" id="3.40.50.300">
    <property type="entry name" value="P-loop containing nucleotide triphosphate hydrolases"/>
    <property type="match status" value="2"/>
</dbReference>
<keyword evidence="7 10" id="KW-1133">Transmembrane helix</keyword>
<dbReference type="SUPFAM" id="SSF52540">
    <property type="entry name" value="P-loop containing nucleoside triphosphate hydrolases"/>
    <property type="match status" value="2"/>
</dbReference>
<feature type="transmembrane region" description="Helical" evidence="10">
    <location>
        <begin position="1111"/>
        <end position="1131"/>
    </location>
</feature>
<dbReference type="GO" id="GO:0005524">
    <property type="term" value="F:ATP binding"/>
    <property type="evidence" value="ECO:0007669"/>
    <property type="project" value="UniProtKB-KW"/>
</dbReference>
<dbReference type="PROSITE" id="PS50893">
    <property type="entry name" value="ABC_TRANSPORTER_2"/>
    <property type="match status" value="2"/>
</dbReference>
<gene>
    <name evidence="12" type="ORF">FOZ60_006711</name>
</gene>
<comment type="subcellular location">
    <subcellularLocation>
        <location evidence="1">Membrane</location>
        <topology evidence="1">Multi-pass membrane protein</topology>
    </subcellularLocation>
</comment>
<feature type="domain" description="ABC transporter" evidence="11">
    <location>
        <begin position="1306"/>
        <end position="1544"/>
    </location>
</feature>
<dbReference type="Pfam" id="PF00005">
    <property type="entry name" value="ABC_tran"/>
    <property type="match status" value="2"/>
</dbReference>
<dbReference type="InterPro" id="IPR003593">
    <property type="entry name" value="AAA+_ATPase"/>
</dbReference>
<evidence type="ECO:0000256" key="3">
    <source>
        <dbReference type="ARBA" id="ARBA00022448"/>
    </source>
</evidence>
<accession>A0A7J6PF93</accession>
<feature type="transmembrane region" description="Helical" evidence="10">
    <location>
        <begin position="1243"/>
        <end position="1260"/>
    </location>
</feature>
<comment type="caution">
    <text evidence="12">The sequence shown here is derived from an EMBL/GenBank/DDBJ whole genome shotgun (WGS) entry which is preliminary data.</text>
</comment>
<feature type="transmembrane region" description="Helical" evidence="10">
    <location>
        <begin position="336"/>
        <end position="359"/>
    </location>
</feature>
<sequence length="1705" mass="189709">MIDVAAASIRRQERGLLRSQVVALSKKNFILSRRSKLSMCCEILLPLIVAAAALLIPPFGNKTGNIVKTLPAADYPVSPGGGPPVRFGAFSYADEAHRLYSAVNLSSSVSYENFFRQSNLVGVVADCLCGTLAIGPAGSQEASDFADYLEKRIDSIMGDESPQTICGGAPLLMTTTSISDPSSYVKSTSYGSSSHPKICYYIEVGKEDEVTIMSNATISDAWSSSDLSDYTSYWYAENGDYPHGDPTDNGLNYYNSLDFPPLMATWMDYRRGSEVPVAALYPMPYPSYKERMRIMGLHDLPYNLSWYAWYFVFYFVLAIAVALLSLGILSPFGALWLFLLTFLYFYASMAFAFSLSTLFEYPNSGSTLTAVIYYILSFVLVAVHRETDKWAVSLLPQCAYTLVMQNLGQQVFLGLANPSSTLKFQEFSLIQGLVMLLVDIVLWTAVYLYLDQVVPHEYRSSRKFYFLFTRSFWREMRGQNLAYQNADEMTDRSSESSTSSDRRSGIELVSDEYHEELERDRATVRIRDLEVRFKSVRAVDGLDLTMYRDELFVLLGHNGAGKSTTINVLSGMVIPTSGDVTVYGHKVPTEMPVIRRSMGVCPQHDVLWDDLTVEEHFSLFANIRGLSRDEKALEFATEIDLGHKFGARVKTLSGGMKRKLSVGLAFVGDSKLVILDEPSSGMDPSARRRMWDFLRSKREGRILCITTHYMDEADVLADRVGIMENGKLMAYGTTSFLKQQFGTGYTLSIAKKDSKVPDEPLVKVVQKSIDDPSSVRVRSSAGQELSLQVPYSCAPSFPMIFEGLEGCKSAGQITSYGISISNMEDVFLNVSEHRDPYSEDPGKAHEEEVDYDIQLKPTFSQQVHGLMTRRLVYAYRNWFRHSRCHTAANGGPSRLDGFRASSRVYGRCRPSDVASVFQPLQDGAENGQPLPSIDASSPLTNAEAHACSLLKPYDAIPYEPNTPPNSTLNNALCAGILRFSASLLGEDTAWFEVTASGVTSRFVFADMTALHTTPFALAGNEPLTGNAITFSVGGFYAIALTVVASTLLSYMMMEKTTKIKEQLYVSGCGLLPYWATSWVFDFFFSLIAVCLTFIPLRVYGIDIYLKEENQAAVWALLVGFCFATPPFNYLISVVARTSTIATYMRIAASILAGLVGSFGVSVLFYSGISPRIGYVLMWILRVFPTYSVAQGLTSLFFTTMQYLSQTPAKPFDSEILNTCHDTTLYSMNGMPFDVCLAVAGDEVITLFIYGVFYFVVVLFLDYELCKNKWNPDRELDVPPEMRGIEDDSVKAEKERVSELDPSTQMIYFKDLKKVYNAGKKNEVWAVRGINYALADGGVFGLLGVNGAGKTTTFRMLCGLIRPSAGHINLIGRPLLGNLYEVRKSVGYCPQENPLLQGLTTRDHLNLYARIRGVPPKEIPQHVDDLVKILRLEQYVDKEAVRLSGGNQRKVCVGMALVGHPPIVFLDEPTTGVDPEARRRIWDVIHKIAYDRCKTSAVILTTHSMEEADAVCETMAIQVDGQFRCIGTSQQIKSEYGHGYRLWMSFFDAPEEEKKRLMKQLLQTEDANTSASGDHVTLTDAYLADQLGKLGINEPRVVDSVLAAGTSGDDSSRTFNCGALASALARARQHMKALKWLWLNVSSESRTLEEVGEFSLPRDIDLGYIFSELSSARVKEELEMHDFQLAQTTLEQIFNMFANRGRQSVQ</sequence>
<evidence type="ECO:0000256" key="9">
    <source>
        <dbReference type="SAM" id="MobiDB-lite"/>
    </source>
</evidence>
<keyword evidence="5" id="KW-0547">Nucleotide-binding</keyword>
<dbReference type="GO" id="GO:0016887">
    <property type="term" value="F:ATP hydrolysis activity"/>
    <property type="evidence" value="ECO:0007669"/>
    <property type="project" value="InterPro"/>
</dbReference>
<evidence type="ECO:0000313" key="13">
    <source>
        <dbReference type="Proteomes" id="UP000541610"/>
    </source>
</evidence>